<dbReference type="PROSITE" id="PS51186">
    <property type="entry name" value="GNAT"/>
    <property type="match status" value="2"/>
</dbReference>
<comment type="similarity">
    <text evidence="4">Belongs to the acetyltransferase family. MshD subfamily.</text>
</comment>
<evidence type="ECO:0000313" key="7">
    <source>
        <dbReference type="Proteomes" id="UP000251577"/>
    </source>
</evidence>
<dbReference type="PANTHER" id="PTHR43617">
    <property type="entry name" value="L-AMINO ACID N-ACETYLTRANSFERASE"/>
    <property type="match status" value="1"/>
</dbReference>
<dbReference type="InterPro" id="IPR016181">
    <property type="entry name" value="Acyl_CoA_acyltransferase"/>
</dbReference>
<name>A0A364V831_9CORY</name>
<dbReference type="InterPro" id="IPR017813">
    <property type="entry name" value="Mycothiol_AcTrfase"/>
</dbReference>
<dbReference type="HAMAP" id="MF_01698">
    <property type="entry name" value="MshD"/>
    <property type="match status" value="1"/>
</dbReference>
<dbReference type="PIRSF" id="PIRSF021524">
    <property type="entry name" value="MSH_acetyltransferase"/>
    <property type="match status" value="1"/>
</dbReference>
<comment type="caution">
    <text evidence="6">The sequence shown here is derived from an EMBL/GenBank/DDBJ whole genome shotgun (WGS) entry which is preliminary data.</text>
</comment>
<dbReference type="EMBL" id="QHCV01000010">
    <property type="protein sequence ID" value="RAV32781.1"/>
    <property type="molecule type" value="Genomic_DNA"/>
</dbReference>
<dbReference type="InterPro" id="IPR050276">
    <property type="entry name" value="MshD_Acetyltransferase"/>
</dbReference>
<evidence type="ECO:0000256" key="2">
    <source>
        <dbReference type="ARBA" id="ARBA00022737"/>
    </source>
</evidence>
<sequence length="326" mass="35954">MQPAESAIKVVEELHKQQDLRSAVLEVVAAAEESDGVAPLSEAFLRGIQEDLGHRHLVAVDANHPQEVWGVLAVDRDSVVELAVLPEHRHEGVGSALIDRLRQMDGDHCPIDVWAHGDLPAAREFVGAMGARRTRELLKMSVEVPAGSAAREDLTNRVAQAREYVAQAGHRVMTYPEAAQEFGVDTVDREWLRVNNEAFAWHPEQGGWDLPRLEQARDTQWYDPTGVLSLWKEEEPQCLGFHWTKIPNSAPDGPKEGEVYVVCLADAARGQGLGGPITLLGMGHLLDCGVERVDLYVEGDNEPAIATYQKLGFDITHTDVVYRGCL</sequence>
<feature type="binding site" evidence="4">
    <location>
        <position position="42"/>
    </location>
    <ligand>
        <name>1D-myo-inositol 2-(L-cysteinylamino)-2-deoxy-alpha-D-glucopyranoside</name>
        <dbReference type="ChEBI" id="CHEBI:58887"/>
    </ligand>
</feature>
<comment type="catalytic activity">
    <reaction evidence="4">
        <text>1D-myo-inositol 2-(L-cysteinylamino)-2-deoxy-alpha-D-glucopyranoside + acetyl-CoA = mycothiol + CoA + H(+)</text>
        <dbReference type="Rhea" id="RHEA:26172"/>
        <dbReference type="ChEBI" id="CHEBI:15378"/>
        <dbReference type="ChEBI" id="CHEBI:16768"/>
        <dbReference type="ChEBI" id="CHEBI:57287"/>
        <dbReference type="ChEBI" id="CHEBI:57288"/>
        <dbReference type="ChEBI" id="CHEBI:58887"/>
        <dbReference type="EC" id="2.3.1.189"/>
    </reaction>
</comment>
<proteinExistence type="inferred from homology"/>
<accession>A0A364V831</accession>
<dbReference type="Gene3D" id="3.40.630.30">
    <property type="match status" value="1"/>
</dbReference>
<comment type="subunit">
    <text evidence="4">Monomer.</text>
</comment>
<feature type="binding site" evidence="4">
    <location>
        <position position="245"/>
    </location>
    <ligand>
        <name>1D-myo-inositol 2-(L-cysteinylamino)-2-deoxy-alpha-D-glucopyranoside</name>
        <dbReference type="ChEBI" id="CHEBI:58887"/>
    </ligand>
</feature>
<evidence type="ECO:0000256" key="1">
    <source>
        <dbReference type="ARBA" id="ARBA00022679"/>
    </source>
</evidence>
<reference evidence="6 7" key="1">
    <citation type="journal article" date="2018" name="Syst. Appl. Microbiol.">
        <title>Corynebacterium heidelbergense sp. nov., isolated from the preen glands of Egyptian geese (Alopochen aegyptiacus).</title>
        <authorList>
            <person name="Braun M.S."/>
            <person name="Wang E."/>
            <person name="Zimmermann S."/>
            <person name="Wink M."/>
        </authorList>
    </citation>
    <scope>NUCLEOTIDE SEQUENCE [LARGE SCALE GENOMIC DNA]</scope>
    <source>
        <strain evidence="6 7">647</strain>
    </source>
</reference>
<feature type="domain" description="N-acetyltransferase" evidence="5">
    <location>
        <begin position="6"/>
        <end position="145"/>
    </location>
</feature>
<feature type="domain" description="N-acetyltransferase" evidence="5">
    <location>
        <begin position="173"/>
        <end position="326"/>
    </location>
</feature>
<dbReference type="GO" id="GO:0008999">
    <property type="term" value="F:protein-N-terminal-alanine acetyltransferase activity"/>
    <property type="evidence" value="ECO:0007669"/>
    <property type="project" value="TreeGrafter"/>
</dbReference>
<feature type="binding site" evidence="4">
    <location>
        <position position="258"/>
    </location>
    <ligand>
        <name>1D-myo-inositol 2-(L-cysteinylamino)-2-deoxy-alpha-D-glucopyranoside</name>
        <dbReference type="ChEBI" id="CHEBI:58887"/>
    </ligand>
</feature>
<dbReference type="GO" id="GO:0035447">
    <property type="term" value="F:mycothiol synthase activity"/>
    <property type="evidence" value="ECO:0007669"/>
    <property type="project" value="UniProtKB-UniRule"/>
</dbReference>
<keyword evidence="7" id="KW-1185">Reference proteome</keyword>
<dbReference type="EC" id="2.3.1.189" evidence="4"/>
<protein>
    <recommendedName>
        <fullName evidence="4">Mycothiol acetyltransferase</fullName>
        <shortName evidence="4">MSH acetyltransferase</shortName>
        <ecNumber evidence="4">2.3.1.189</ecNumber>
    </recommendedName>
    <alternativeName>
        <fullName evidence="4">Mycothiol synthase</fullName>
    </alternativeName>
</protein>
<evidence type="ECO:0000259" key="5">
    <source>
        <dbReference type="PROSITE" id="PS51186"/>
    </source>
</evidence>
<keyword evidence="3 4" id="KW-0012">Acyltransferase</keyword>
<dbReference type="SUPFAM" id="SSF55729">
    <property type="entry name" value="Acyl-CoA N-acyltransferases (Nat)"/>
    <property type="match status" value="2"/>
</dbReference>
<keyword evidence="2 4" id="KW-0677">Repeat</keyword>
<comment type="caution">
    <text evidence="4">Lacks conserved residue(s) required for the propagation of feature annotation.</text>
</comment>
<dbReference type="NCBIfam" id="TIGR03448">
    <property type="entry name" value="mycothiol_MshD"/>
    <property type="match status" value="1"/>
</dbReference>
<keyword evidence="1 4" id="KW-0808">Transferase</keyword>
<dbReference type="RefSeq" id="WP_113630150.1">
    <property type="nucleotide sequence ID" value="NZ_QHCV01000010.1"/>
</dbReference>
<feature type="binding site" evidence="4">
    <location>
        <begin position="262"/>
        <end position="264"/>
    </location>
    <ligand>
        <name>acetyl-CoA</name>
        <dbReference type="ChEBI" id="CHEBI:57288"/>
        <label>2</label>
    </ligand>
</feature>
<dbReference type="Proteomes" id="UP000251577">
    <property type="component" value="Unassembled WGS sequence"/>
</dbReference>
<gene>
    <name evidence="4 6" type="primary">mshD</name>
    <name evidence="6" type="ORF">DLJ54_01775</name>
</gene>
<dbReference type="InterPro" id="IPR000182">
    <property type="entry name" value="GNAT_dom"/>
</dbReference>
<comment type="function">
    <text evidence="4">Catalyzes the transfer of acetyl from acetyl-CoA to desacetylmycothiol (Cys-GlcN-Ins) to form mycothiol.</text>
</comment>
<feature type="binding site" evidence="4">
    <location>
        <position position="204"/>
    </location>
    <ligand>
        <name>1D-myo-inositol 2-(L-cysteinylamino)-2-deoxy-alpha-D-glucopyranoside</name>
        <dbReference type="ChEBI" id="CHEBI:58887"/>
    </ligand>
</feature>
<dbReference type="AlphaFoldDB" id="A0A364V831"/>
<evidence type="ECO:0000313" key="6">
    <source>
        <dbReference type="EMBL" id="RAV32781.1"/>
    </source>
</evidence>
<feature type="binding site" evidence="4">
    <location>
        <begin position="82"/>
        <end position="84"/>
    </location>
    <ligand>
        <name>acetyl-CoA</name>
        <dbReference type="ChEBI" id="CHEBI:57288"/>
        <label>1</label>
    </ligand>
</feature>
<feature type="binding site" evidence="4">
    <location>
        <begin position="90"/>
        <end position="95"/>
    </location>
    <ligand>
        <name>acetyl-CoA</name>
        <dbReference type="ChEBI" id="CHEBI:57288"/>
        <label>1</label>
    </ligand>
</feature>
<dbReference type="PANTHER" id="PTHR43617:SF31">
    <property type="entry name" value="MYCOTHIOL ACETYLTRANSFERASE"/>
    <property type="match status" value="1"/>
</dbReference>
<dbReference type="Pfam" id="PF00583">
    <property type="entry name" value="Acetyltransf_1"/>
    <property type="match status" value="1"/>
</dbReference>
<organism evidence="6 7">
    <name type="scientific">Corynebacterium heidelbergense</name>
    <dbReference type="NCBI Taxonomy" id="2055947"/>
    <lineage>
        <taxon>Bacteria</taxon>
        <taxon>Bacillati</taxon>
        <taxon>Actinomycetota</taxon>
        <taxon>Actinomycetes</taxon>
        <taxon>Mycobacteriales</taxon>
        <taxon>Corynebacteriaceae</taxon>
        <taxon>Corynebacterium</taxon>
    </lineage>
</organism>
<dbReference type="GO" id="GO:0010125">
    <property type="term" value="P:mycothiol biosynthetic process"/>
    <property type="evidence" value="ECO:0007669"/>
    <property type="project" value="UniProtKB-UniRule"/>
</dbReference>
<evidence type="ECO:0000256" key="3">
    <source>
        <dbReference type="ARBA" id="ARBA00023315"/>
    </source>
</evidence>
<evidence type="ECO:0000256" key="4">
    <source>
        <dbReference type="HAMAP-Rule" id="MF_01698"/>
    </source>
</evidence>
<feature type="binding site" evidence="4">
    <location>
        <position position="296"/>
    </location>
    <ligand>
        <name>1D-myo-inositol 2-(L-cysteinylamino)-2-deoxy-alpha-D-glucopyranoside</name>
        <dbReference type="ChEBI" id="CHEBI:58887"/>
    </ligand>
</feature>